<name>A0A2G5B0X8_COERN</name>
<dbReference type="InterPro" id="IPR000261">
    <property type="entry name" value="EH_dom"/>
</dbReference>
<dbReference type="STRING" id="763665.A0A2G5B0X8"/>
<dbReference type="OrthoDB" id="524326at2759"/>
<gene>
    <name evidence="3" type="ORF">COEREDRAFT_83981</name>
</gene>
<reference evidence="3 4" key="1">
    <citation type="journal article" date="2015" name="Genome Biol. Evol.">
        <title>Phylogenomic analyses indicate that early fungi evolved digesting cell walls of algal ancestors of land plants.</title>
        <authorList>
            <person name="Chang Y."/>
            <person name="Wang S."/>
            <person name="Sekimoto S."/>
            <person name="Aerts A.L."/>
            <person name="Choi C."/>
            <person name="Clum A."/>
            <person name="LaButti K.M."/>
            <person name="Lindquist E.A."/>
            <person name="Yee Ngan C."/>
            <person name="Ohm R.A."/>
            <person name="Salamov A.A."/>
            <person name="Grigoriev I.V."/>
            <person name="Spatafora J.W."/>
            <person name="Berbee M.L."/>
        </authorList>
    </citation>
    <scope>NUCLEOTIDE SEQUENCE [LARGE SCALE GENOMIC DNA]</scope>
    <source>
        <strain evidence="3 4">NRRL 1564</strain>
    </source>
</reference>
<organism evidence="3 4">
    <name type="scientific">Coemansia reversa (strain ATCC 12441 / NRRL 1564)</name>
    <dbReference type="NCBI Taxonomy" id="763665"/>
    <lineage>
        <taxon>Eukaryota</taxon>
        <taxon>Fungi</taxon>
        <taxon>Fungi incertae sedis</taxon>
        <taxon>Zoopagomycota</taxon>
        <taxon>Kickxellomycotina</taxon>
        <taxon>Kickxellomycetes</taxon>
        <taxon>Kickxellales</taxon>
        <taxon>Kickxellaceae</taxon>
        <taxon>Coemansia</taxon>
    </lineage>
</organism>
<accession>A0A2G5B0X8</accession>
<evidence type="ECO:0000313" key="3">
    <source>
        <dbReference type="EMBL" id="PIA12659.1"/>
    </source>
</evidence>
<dbReference type="Proteomes" id="UP000242474">
    <property type="component" value="Unassembled WGS sequence"/>
</dbReference>
<feature type="domain" description="EH" evidence="2">
    <location>
        <begin position="19"/>
        <end position="108"/>
    </location>
</feature>
<dbReference type="PANTHER" id="PTHR11216">
    <property type="entry name" value="EH DOMAIN"/>
    <property type="match status" value="1"/>
</dbReference>
<dbReference type="SMART" id="SM00027">
    <property type="entry name" value="EH"/>
    <property type="match status" value="1"/>
</dbReference>
<evidence type="ECO:0000256" key="1">
    <source>
        <dbReference type="SAM" id="Coils"/>
    </source>
</evidence>
<dbReference type="Pfam" id="PF12763">
    <property type="entry name" value="EH"/>
    <property type="match status" value="1"/>
</dbReference>
<evidence type="ECO:0000259" key="2">
    <source>
        <dbReference type="PROSITE" id="PS50031"/>
    </source>
</evidence>
<dbReference type="Gene3D" id="1.10.238.10">
    <property type="entry name" value="EF-hand"/>
    <property type="match status" value="1"/>
</dbReference>
<dbReference type="GO" id="GO:0016197">
    <property type="term" value="P:endosomal transport"/>
    <property type="evidence" value="ECO:0007669"/>
    <property type="project" value="TreeGrafter"/>
</dbReference>
<feature type="coiled-coil region" evidence="1">
    <location>
        <begin position="320"/>
        <end position="389"/>
    </location>
</feature>
<protein>
    <recommendedName>
        <fullName evidence="2">EH domain-containing protein</fullName>
    </recommendedName>
</protein>
<dbReference type="GO" id="GO:0005886">
    <property type="term" value="C:plasma membrane"/>
    <property type="evidence" value="ECO:0007669"/>
    <property type="project" value="TreeGrafter"/>
</dbReference>
<sequence length="463" mass="52096">MQRYANSTHQRPWRPTLHEVQTYNYLFSLVDRQNKGSATQAAVFKLLKWSNLHQGYTQRIWQIATNGNNKQMTRREFYIAMKMVSLAQSGRSVCLANLGESTSLPALIGVDLSKAMEYSVAQSTKLRYTPQPTMELDDIISLARSNASNHSLSANENGNKDHRVSLTPPHSPVSTIMFLDDYVPPDNSGDTLSLLTPELHYENLTPISHPHGEVKAVASSKVTPQLRIDTKLTSNADTPFTAPIGAHSPLSTESITELLSKIDMMINSSHSASTLHCNSSNDTRFGSATSMDSNLIYKIAEMQEMCNTELAQNSQIVSQISSDERQLKKLNAQIDLTRKNIAYVAKQRTKLVDRLSNVERKQQSMQNYLRSAESESERCSKDIDQLDNKVFGMERRMVRMDRHANFQRQGLQRHSHVPQSCNQNASLTGRSADYRLSGESVLQRYQTAKRNRLSSVFRNPAAV</sequence>
<dbReference type="SUPFAM" id="SSF47473">
    <property type="entry name" value="EF-hand"/>
    <property type="match status" value="1"/>
</dbReference>
<dbReference type="InterPro" id="IPR011992">
    <property type="entry name" value="EF-hand-dom_pair"/>
</dbReference>
<proteinExistence type="predicted"/>
<dbReference type="AlphaFoldDB" id="A0A2G5B0X8"/>
<dbReference type="GO" id="GO:0006897">
    <property type="term" value="P:endocytosis"/>
    <property type="evidence" value="ECO:0007669"/>
    <property type="project" value="TreeGrafter"/>
</dbReference>
<dbReference type="EMBL" id="KZ303595">
    <property type="protein sequence ID" value="PIA12659.1"/>
    <property type="molecule type" value="Genomic_DNA"/>
</dbReference>
<dbReference type="PROSITE" id="PS50031">
    <property type="entry name" value="EH"/>
    <property type="match status" value="1"/>
</dbReference>
<keyword evidence="1" id="KW-0175">Coiled coil</keyword>
<evidence type="ECO:0000313" key="4">
    <source>
        <dbReference type="Proteomes" id="UP000242474"/>
    </source>
</evidence>
<dbReference type="GO" id="GO:0005737">
    <property type="term" value="C:cytoplasm"/>
    <property type="evidence" value="ECO:0007669"/>
    <property type="project" value="TreeGrafter"/>
</dbReference>
<keyword evidence="4" id="KW-1185">Reference proteome</keyword>